<dbReference type="EMBL" id="MNYI01000154">
    <property type="protein sequence ID" value="OIP39276.1"/>
    <property type="molecule type" value="Genomic_DNA"/>
</dbReference>
<organism evidence="1 2">
    <name type="scientific">Candidatus Desantisbacteria bacterium CG2_30_40_21</name>
    <dbReference type="NCBI Taxonomy" id="1817895"/>
    <lineage>
        <taxon>Bacteria</taxon>
        <taxon>Candidatus Desantisiibacteriota</taxon>
    </lineage>
</organism>
<proteinExistence type="predicted"/>
<accession>A0A1J5DT78</accession>
<evidence type="ECO:0000313" key="1">
    <source>
        <dbReference type="EMBL" id="OIP39276.1"/>
    </source>
</evidence>
<sequence>MVETLKVSSTSKPSAVAGALAGVIKEKGRAEMQVIGAGALNQAIKAIAIARGFLVPSGIDLVCIPSFADISVDGQEKTAIRLVVQPR</sequence>
<dbReference type="InterPro" id="IPR036882">
    <property type="entry name" value="Alba-like_dom_sf"/>
</dbReference>
<reference evidence="1 2" key="1">
    <citation type="journal article" date="2016" name="Environ. Microbiol.">
        <title>Genomic resolution of a cold subsurface aquifer community provides metabolic insights for novel microbes adapted to high CO concentrations.</title>
        <authorList>
            <person name="Probst A.J."/>
            <person name="Castelle C.J."/>
            <person name="Singh A."/>
            <person name="Brown C.T."/>
            <person name="Anantharaman K."/>
            <person name="Sharon I."/>
            <person name="Hug L.A."/>
            <person name="Burstein D."/>
            <person name="Emerson J.B."/>
            <person name="Thomas B.C."/>
            <person name="Banfield J.F."/>
        </authorList>
    </citation>
    <scope>NUCLEOTIDE SEQUENCE [LARGE SCALE GENOMIC DNA]</scope>
    <source>
        <strain evidence="1">CG2_30_40_21</strain>
    </source>
</reference>
<protein>
    <submittedName>
        <fullName evidence="1">Stage V sporulation protein S</fullName>
    </submittedName>
</protein>
<name>A0A1J5DT78_9BACT</name>
<gene>
    <name evidence="1" type="ORF">AUJ95_05730</name>
</gene>
<evidence type="ECO:0000313" key="2">
    <source>
        <dbReference type="Proteomes" id="UP000183085"/>
    </source>
</evidence>
<dbReference type="Proteomes" id="UP000183085">
    <property type="component" value="Unassembled WGS sequence"/>
</dbReference>
<dbReference type="GO" id="GO:0003676">
    <property type="term" value="F:nucleic acid binding"/>
    <property type="evidence" value="ECO:0007669"/>
    <property type="project" value="InterPro"/>
</dbReference>
<dbReference type="Gene3D" id="3.30.110.20">
    <property type="entry name" value="Alba-like domain"/>
    <property type="match status" value="1"/>
</dbReference>
<dbReference type="InterPro" id="IPR007347">
    <property type="entry name" value="SpoVS"/>
</dbReference>
<dbReference type="PANTHER" id="PTHR35331:SF1">
    <property type="entry name" value="STAGE V SPORULATION PROTEIN S"/>
    <property type="match status" value="1"/>
</dbReference>
<dbReference type="STRING" id="1817895.AUJ95_05730"/>
<comment type="caution">
    <text evidence="1">The sequence shown here is derived from an EMBL/GenBank/DDBJ whole genome shotgun (WGS) entry which is preliminary data.</text>
</comment>
<dbReference type="AlphaFoldDB" id="A0A1J5DT78"/>
<dbReference type="PANTHER" id="PTHR35331">
    <property type="entry name" value="STAGE V SPORULATION PROTEIN S"/>
    <property type="match status" value="1"/>
</dbReference>
<dbReference type="Pfam" id="PF04232">
    <property type="entry name" value="SpoVS"/>
    <property type="match status" value="1"/>
</dbReference>